<protein>
    <recommendedName>
        <fullName evidence="7">Nucleosome assembly protein</fullName>
    </recommendedName>
</protein>
<feature type="compositionally biased region" description="Acidic residues" evidence="4">
    <location>
        <begin position="195"/>
        <end position="221"/>
    </location>
</feature>
<name>A0A433DMA6_9FUNG</name>
<evidence type="ECO:0000313" key="6">
    <source>
        <dbReference type="Proteomes" id="UP000268093"/>
    </source>
</evidence>
<accession>A0A433DMA6</accession>
<keyword evidence="3" id="KW-0175">Coiled coil</keyword>
<proteinExistence type="inferred from homology"/>
<dbReference type="GO" id="GO:0005634">
    <property type="term" value="C:nucleus"/>
    <property type="evidence" value="ECO:0007669"/>
    <property type="project" value="InterPro"/>
</dbReference>
<dbReference type="PANTHER" id="PTHR11875">
    <property type="entry name" value="TESTIS-SPECIFIC Y-ENCODED PROTEIN"/>
    <property type="match status" value="1"/>
</dbReference>
<evidence type="ECO:0000256" key="3">
    <source>
        <dbReference type="SAM" id="Coils"/>
    </source>
</evidence>
<evidence type="ECO:0000256" key="4">
    <source>
        <dbReference type="SAM" id="MobiDB-lite"/>
    </source>
</evidence>
<dbReference type="AlphaFoldDB" id="A0A433DMA6"/>
<dbReference type="GO" id="GO:0006334">
    <property type="term" value="P:nucleosome assembly"/>
    <property type="evidence" value="ECO:0007669"/>
    <property type="project" value="InterPro"/>
</dbReference>
<evidence type="ECO:0000256" key="1">
    <source>
        <dbReference type="ARBA" id="ARBA00009947"/>
    </source>
</evidence>
<evidence type="ECO:0000256" key="2">
    <source>
        <dbReference type="RuleBase" id="RU003876"/>
    </source>
</evidence>
<gene>
    <name evidence="5" type="ORF">BC936DRAFT_143705</name>
</gene>
<dbReference type="Proteomes" id="UP000268093">
    <property type="component" value="Unassembled WGS sequence"/>
</dbReference>
<dbReference type="Pfam" id="PF00956">
    <property type="entry name" value="NAP"/>
    <property type="match status" value="1"/>
</dbReference>
<sequence length="230" mass="26837">MATSKSVAEADPVVERAREELMQLETEVENVEKELVKQQNRLLKPIWEKRKAILSKIPDFWSVAIGNHPVLAPLISYEDVEILNHLTSLHVDRNDDNPENYRITVTFSKNAYFKDTELVKTFKQSKDGESFASKTLINWYDGKDLTKKRKNMDDERQGSFFEWFADEGPDLGDVIRDDLFPEALRYYYMEVEDDETDDINAEFDLDDTDDEEDGDEDEDDEPPQKKGKRQ</sequence>
<dbReference type="SUPFAM" id="SSF143113">
    <property type="entry name" value="NAP-like"/>
    <property type="match status" value="1"/>
</dbReference>
<keyword evidence="6" id="KW-1185">Reference proteome</keyword>
<dbReference type="InterPro" id="IPR002164">
    <property type="entry name" value="NAP_family"/>
</dbReference>
<organism evidence="5 6">
    <name type="scientific">Jimgerdemannia flammicorona</name>
    <dbReference type="NCBI Taxonomy" id="994334"/>
    <lineage>
        <taxon>Eukaryota</taxon>
        <taxon>Fungi</taxon>
        <taxon>Fungi incertae sedis</taxon>
        <taxon>Mucoromycota</taxon>
        <taxon>Mucoromycotina</taxon>
        <taxon>Endogonomycetes</taxon>
        <taxon>Endogonales</taxon>
        <taxon>Endogonaceae</taxon>
        <taxon>Jimgerdemannia</taxon>
    </lineage>
</organism>
<comment type="caution">
    <text evidence="5">The sequence shown here is derived from an EMBL/GenBank/DDBJ whole genome shotgun (WGS) entry which is preliminary data.</text>
</comment>
<comment type="similarity">
    <text evidence="1 2">Belongs to the nucleosome assembly protein (NAP) family.</text>
</comment>
<evidence type="ECO:0000313" key="5">
    <source>
        <dbReference type="EMBL" id="RUP52004.1"/>
    </source>
</evidence>
<feature type="region of interest" description="Disordered" evidence="4">
    <location>
        <begin position="195"/>
        <end position="230"/>
    </location>
</feature>
<dbReference type="Gene3D" id="3.30.1120.90">
    <property type="entry name" value="Nucleosome assembly protein"/>
    <property type="match status" value="1"/>
</dbReference>
<dbReference type="InterPro" id="IPR037231">
    <property type="entry name" value="NAP-like_sf"/>
</dbReference>
<dbReference type="EMBL" id="RBNI01000281">
    <property type="protein sequence ID" value="RUP52004.1"/>
    <property type="molecule type" value="Genomic_DNA"/>
</dbReference>
<reference evidence="5 6" key="1">
    <citation type="journal article" date="2018" name="New Phytol.">
        <title>Phylogenomics of Endogonaceae and evolution of mycorrhizas within Mucoromycota.</title>
        <authorList>
            <person name="Chang Y."/>
            <person name="Desiro A."/>
            <person name="Na H."/>
            <person name="Sandor L."/>
            <person name="Lipzen A."/>
            <person name="Clum A."/>
            <person name="Barry K."/>
            <person name="Grigoriev I.V."/>
            <person name="Martin F.M."/>
            <person name="Stajich J.E."/>
            <person name="Smith M.E."/>
            <person name="Bonito G."/>
            <person name="Spatafora J.W."/>
        </authorList>
    </citation>
    <scope>NUCLEOTIDE SEQUENCE [LARGE SCALE GENOMIC DNA]</scope>
    <source>
        <strain evidence="5 6">GMNB39</strain>
    </source>
</reference>
<feature type="coiled-coil region" evidence="3">
    <location>
        <begin position="14"/>
        <end position="41"/>
    </location>
</feature>
<evidence type="ECO:0008006" key="7">
    <source>
        <dbReference type="Google" id="ProtNLM"/>
    </source>
</evidence>